<name>A0A2S9H1L2_9BURK</name>
<evidence type="ECO:0008006" key="3">
    <source>
        <dbReference type="Google" id="ProtNLM"/>
    </source>
</evidence>
<accession>A0A2S9H1L2</accession>
<keyword evidence="2" id="KW-1185">Reference proteome</keyword>
<organism evidence="1 2">
    <name type="scientific">Solimicrobium silvestre</name>
    <dbReference type="NCBI Taxonomy" id="2099400"/>
    <lineage>
        <taxon>Bacteria</taxon>
        <taxon>Pseudomonadati</taxon>
        <taxon>Pseudomonadota</taxon>
        <taxon>Betaproteobacteria</taxon>
        <taxon>Burkholderiales</taxon>
        <taxon>Oxalobacteraceae</taxon>
        <taxon>Solimicrobium</taxon>
    </lineage>
</organism>
<proteinExistence type="predicted"/>
<dbReference type="OrthoDB" id="9811176at2"/>
<dbReference type="InterPro" id="IPR027417">
    <property type="entry name" value="P-loop_NTPase"/>
</dbReference>
<comment type="caution">
    <text evidence="1">The sequence shown here is derived from an EMBL/GenBank/DDBJ whole genome shotgun (WGS) entry which is preliminary data.</text>
</comment>
<sequence>MSTLQQPNSAFSTAQGLDFPGVWRANELAVSRTATYSTGFDEFDNELPSRGWPRSALIELLLQQPGIGEMQLLKPVLTQLSKTQKIVLIQPPHLPQAMACKSWGIHINNLLWIKTSSATDGLWAAEQILKNGCCGAVILWQGNVRTESLRRLHLAAQSTDTWLWLMRPLAVSMDASPASLRITLRPAAGGVSLNIVKRRGPSAKQNLFIPLADMPVARHYSDKENAPVVMHTRPAVAARSDTPILV</sequence>
<dbReference type="InterPro" id="IPR047610">
    <property type="entry name" value="ImuA_translesion"/>
</dbReference>
<evidence type="ECO:0000313" key="1">
    <source>
        <dbReference type="EMBL" id="PRC93847.1"/>
    </source>
</evidence>
<dbReference type="Proteomes" id="UP000237839">
    <property type="component" value="Unassembled WGS sequence"/>
</dbReference>
<dbReference type="EMBL" id="PUGF01000005">
    <property type="protein sequence ID" value="PRC93847.1"/>
    <property type="molecule type" value="Genomic_DNA"/>
</dbReference>
<dbReference type="NCBIfam" id="NF033429">
    <property type="entry name" value="ImuA_translesion"/>
    <property type="match status" value="1"/>
</dbReference>
<dbReference type="AlphaFoldDB" id="A0A2S9H1L2"/>
<dbReference type="PIRSF" id="PIRSF037290">
    <property type="entry name" value="UCP037290"/>
    <property type="match status" value="1"/>
</dbReference>
<dbReference type="SUPFAM" id="SSF52540">
    <property type="entry name" value="P-loop containing nucleoside triphosphate hydrolases"/>
    <property type="match status" value="1"/>
</dbReference>
<dbReference type="RefSeq" id="WP_105531128.1">
    <property type="nucleotide sequence ID" value="NZ_PUGF01000005.1"/>
</dbReference>
<dbReference type="Gene3D" id="3.40.50.300">
    <property type="entry name" value="P-loop containing nucleotide triphosphate hydrolases"/>
    <property type="match status" value="1"/>
</dbReference>
<evidence type="ECO:0000313" key="2">
    <source>
        <dbReference type="Proteomes" id="UP000237839"/>
    </source>
</evidence>
<protein>
    <recommendedName>
        <fullName evidence="3">SOS cell division inhibitor SulA</fullName>
    </recommendedName>
</protein>
<gene>
    <name evidence="1" type="ORF">S2091_1456</name>
</gene>
<reference evidence="1 2" key="1">
    <citation type="submission" date="2018-02" db="EMBL/GenBank/DDBJ databases">
        <title>Solimicrobium silvestre gen. nov., sp. nov., isolated from alpine forest soil.</title>
        <authorList>
            <person name="Margesin R."/>
            <person name="Albuquerque L."/>
            <person name="Zhang D.-C."/>
            <person name="Froufe H.J.C."/>
            <person name="Severino R."/>
            <person name="Roxo I."/>
            <person name="Egas C."/>
            <person name="Da Costa M.S."/>
        </authorList>
    </citation>
    <scope>NUCLEOTIDE SEQUENCE [LARGE SCALE GENOMIC DNA]</scope>
    <source>
        <strain evidence="1 2">S20-91</strain>
    </source>
</reference>
<dbReference type="InterPro" id="IPR017166">
    <property type="entry name" value="UCP037290"/>
</dbReference>